<name>A0AAE0CDV4_9CHLO</name>
<dbReference type="InterPro" id="IPR011989">
    <property type="entry name" value="ARM-like"/>
</dbReference>
<dbReference type="AlphaFoldDB" id="A0AAE0CDV4"/>
<evidence type="ECO:0000256" key="1">
    <source>
        <dbReference type="ARBA" id="ARBA00022737"/>
    </source>
</evidence>
<evidence type="ECO:0008006" key="4">
    <source>
        <dbReference type="Google" id="ProtNLM"/>
    </source>
</evidence>
<sequence>AGGLQAVLNALHNHASDSRTQVYALWCTALLCQNSKENRAVALQPEMQKASSSTTLTRAHRSSMLRSAEALRQSPRSPRCDGVAGLGGTMRSDALAMTTTAMTTFKDEVLVQLYGSWVIQSLSVQIKVIKMLKDMGMKTEYKDPLIESGAVQGVVKALKRYARSSELAHLGCWALGNLTASCFEAQQRASDLEGVQIVVRIMQLHPRDSTVQLRGCHAIASCARGHTFNSATAGTCGGTQAVVDAIDTHSSKEGVVHKESGVTLRLVWMSVARTFPRYRHQHTHELLAEASGGQRRPAEGAS</sequence>
<evidence type="ECO:0000313" key="2">
    <source>
        <dbReference type="EMBL" id="KAK3252454.1"/>
    </source>
</evidence>
<dbReference type="Gene3D" id="1.25.10.10">
    <property type="entry name" value="Leucine-rich Repeat Variant"/>
    <property type="match status" value="1"/>
</dbReference>
<keyword evidence="1" id="KW-0677">Repeat</keyword>
<comment type="caution">
    <text evidence="2">The sequence shown here is derived from an EMBL/GenBank/DDBJ whole genome shotgun (WGS) entry which is preliminary data.</text>
</comment>
<dbReference type="EMBL" id="LGRX02025405">
    <property type="protein sequence ID" value="KAK3252454.1"/>
    <property type="molecule type" value="Genomic_DNA"/>
</dbReference>
<protein>
    <recommendedName>
        <fullName evidence="4">Vacuolar protein 8</fullName>
    </recommendedName>
</protein>
<proteinExistence type="predicted"/>
<reference evidence="2 3" key="1">
    <citation type="journal article" date="2015" name="Genome Biol. Evol.">
        <title>Comparative Genomics of a Bacterivorous Green Alga Reveals Evolutionary Causalities and Consequences of Phago-Mixotrophic Mode of Nutrition.</title>
        <authorList>
            <person name="Burns J.A."/>
            <person name="Paasch A."/>
            <person name="Narechania A."/>
            <person name="Kim E."/>
        </authorList>
    </citation>
    <scope>NUCLEOTIDE SEQUENCE [LARGE SCALE GENOMIC DNA]</scope>
    <source>
        <strain evidence="2 3">PLY_AMNH</strain>
    </source>
</reference>
<dbReference type="InterPro" id="IPR016024">
    <property type="entry name" value="ARM-type_fold"/>
</dbReference>
<keyword evidence="3" id="KW-1185">Reference proteome</keyword>
<accession>A0AAE0CDV4</accession>
<evidence type="ECO:0000313" key="3">
    <source>
        <dbReference type="Proteomes" id="UP001190700"/>
    </source>
</evidence>
<dbReference type="Proteomes" id="UP001190700">
    <property type="component" value="Unassembled WGS sequence"/>
</dbReference>
<dbReference type="SUPFAM" id="SSF48371">
    <property type="entry name" value="ARM repeat"/>
    <property type="match status" value="1"/>
</dbReference>
<organism evidence="2 3">
    <name type="scientific">Cymbomonas tetramitiformis</name>
    <dbReference type="NCBI Taxonomy" id="36881"/>
    <lineage>
        <taxon>Eukaryota</taxon>
        <taxon>Viridiplantae</taxon>
        <taxon>Chlorophyta</taxon>
        <taxon>Pyramimonadophyceae</taxon>
        <taxon>Pyramimonadales</taxon>
        <taxon>Pyramimonadaceae</taxon>
        <taxon>Cymbomonas</taxon>
    </lineage>
</organism>
<feature type="non-terminal residue" evidence="2">
    <location>
        <position position="1"/>
    </location>
</feature>
<dbReference type="PANTHER" id="PTHR22895:SF0">
    <property type="entry name" value="ARMADILLO REPEAT-CONTAINING PROTEIN 6"/>
    <property type="match status" value="1"/>
</dbReference>
<dbReference type="PANTHER" id="PTHR22895">
    <property type="entry name" value="ARMADILLO REPEAT-CONTAINING PROTEIN 6"/>
    <property type="match status" value="1"/>
</dbReference>
<gene>
    <name evidence="2" type="ORF">CYMTET_38248</name>
</gene>